<sequence length="226" mass="24802">MRTSINERSASPSPPRQCSWSTSPVNIAPASREIPSFSGYTQESPSLADAEYVMIPRAPGLFRLEEGVGARASTSAPAAMAAPAGDPQLVGLRLIIQPSPRKQQLPAVLRKSAVRIVNPATATASAAKCHDDGDSGRRVFAGLEFLKRCSCCHRDLDATMDVFVYKGEQGFCSAECRCRHIAKEERREMEMLVRKRRDAFHRRHAAAAPKMQPSDRRITLQITAAR</sequence>
<dbReference type="PROSITE" id="PS51795">
    <property type="entry name" value="ZF_FLZ"/>
    <property type="match status" value="1"/>
</dbReference>
<keyword evidence="2" id="KW-0479">Metal-binding</keyword>
<evidence type="ECO:0000256" key="3">
    <source>
        <dbReference type="PROSITE-ProRule" id="PRU01131"/>
    </source>
</evidence>
<dbReference type="AlphaFoldDB" id="A0A317Y1X5"/>
<dbReference type="PANTHER" id="PTHR47847:SF2">
    <property type="entry name" value="FCS-LIKE ZINC FINGER 17-RELATED"/>
    <property type="match status" value="1"/>
</dbReference>
<evidence type="ECO:0000256" key="1">
    <source>
        <dbReference type="ARBA" id="ARBA00009374"/>
    </source>
</evidence>
<organism evidence="6">
    <name type="scientific">Zea mays</name>
    <name type="common">Maize</name>
    <dbReference type="NCBI Taxonomy" id="4577"/>
    <lineage>
        <taxon>Eukaryota</taxon>
        <taxon>Viridiplantae</taxon>
        <taxon>Streptophyta</taxon>
        <taxon>Embryophyta</taxon>
        <taxon>Tracheophyta</taxon>
        <taxon>Spermatophyta</taxon>
        <taxon>Magnoliopsida</taxon>
        <taxon>Liliopsida</taxon>
        <taxon>Poales</taxon>
        <taxon>Poaceae</taxon>
        <taxon>PACMAD clade</taxon>
        <taxon>Panicoideae</taxon>
        <taxon>Andropogonodae</taxon>
        <taxon>Andropogoneae</taxon>
        <taxon>Tripsacinae</taxon>
        <taxon>Zea</taxon>
    </lineage>
</organism>
<dbReference type="InterPro" id="IPR044181">
    <property type="entry name" value="FLZ17/18"/>
</dbReference>
<gene>
    <name evidence="6" type="primary">MARD1_9</name>
    <name evidence="6" type="ORF">Zm00014a_032018</name>
</gene>
<evidence type="ECO:0000256" key="2">
    <source>
        <dbReference type="ARBA" id="ARBA00022723"/>
    </source>
</evidence>
<feature type="zinc finger region" description="FLZ-type" evidence="3">
    <location>
        <begin position="144"/>
        <end position="188"/>
    </location>
</feature>
<dbReference type="Pfam" id="PF04570">
    <property type="entry name" value="zf-FLZ"/>
    <property type="match status" value="1"/>
</dbReference>
<accession>A0A317Y1X5</accession>
<dbReference type="EMBL" id="NCVQ01000001">
    <property type="protein sequence ID" value="PWZ52166.1"/>
    <property type="molecule type" value="Genomic_DNA"/>
</dbReference>
<feature type="domain" description="FLZ-type" evidence="5">
    <location>
        <begin position="144"/>
        <end position="188"/>
    </location>
</feature>
<proteinExistence type="inferred from homology"/>
<dbReference type="Proteomes" id="UP000251960">
    <property type="component" value="Chromosome 1"/>
</dbReference>
<dbReference type="PANTHER" id="PTHR47847">
    <property type="entry name" value="FCS-LIKE ZINC FINGER 17"/>
    <property type="match status" value="1"/>
</dbReference>
<reference evidence="6" key="1">
    <citation type="journal article" date="2018" name="Nat. Genet.">
        <title>Extensive intraspecific gene order and gene structural variations between Mo17 and other maize genomes.</title>
        <authorList>
            <person name="Sun S."/>
            <person name="Zhou Y."/>
            <person name="Chen J."/>
            <person name="Shi J."/>
            <person name="Zhao H."/>
            <person name="Zhao H."/>
            <person name="Song W."/>
            <person name="Zhang M."/>
            <person name="Cui Y."/>
            <person name="Dong X."/>
            <person name="Liu H."/>
            <person name="Ma X."/>
            <person name="Jiao Y."/>
            <person name="Wang B."/>
            <person name="Wei X."/>
            <person name="Stein J.C."/>
            <person name="Glaubitz J.C."/>
            <person name="Lu F."/>
            <person name="Yu G."/>
            <person name="Liang C."/>
            <person name="Fengler K."/>
            <person name="Li B."/>
            <person name="Rafalski A."/>
            <person name="Schnable P.S."/>
            <person name="Ware D.H."/>
            <person name="Buckler E.S."/>
            <person name="Lai J."/>
        </authorList>
    </citation>
    <scope>NUCLEOTIDE SEQUENCE [LARGE SCALE GENOMIC DNA]</scope>
    <source>
        <tissue evidence="6">Seedling</tissue>
    </source>
</reference>
<name>A0A317Y1X5_MAIZE</name>
<evidence type="ECO:0000259" key="5">
    <source>
        <dbReference type="PROSITE" id="PS51795"/>
    </source>
</evidence>
<comment type="caution">
    <text evidence="6">The sequence shown here is derived from an EMBL/GenBank/DDBJ whole genome shotgun (WGS) entry which is preliminary data.</text>
</comment>
<protein>
    <submittedName>
        <fullName evidence="6">Protein MARD1</fullName>
    </submittedName>
</protein>
<evidence type="ECO:0000313" key="6">
    <source>
        <dbReference type="EMBL" id="PWZ52166.1"/>
    </source>
</evidence>
<dbReference type="InterPro" id="IPR007650">
    <property type="entry name" value="Zf-FLZ_dom"/>
</dbReference>
<feature type="region of interest" description="Disordered" evidence="4">
    <location>
        <begin position="1"/>
        <end position="23"/>
    </location>
</feature>
<evidence type="ECO:0000256" key="4">
    <source>
        <dbReference type="SAM" id="MobiDB-lite"/>
    </source>
</evidence>
<dbReference type="GO" id="GO:0046872">
    <property type="term" value="F:metal ion binding"/>
    <property type="evidence" value="ECO:0007669"/>
    <property type="project" value="UniProtKB-KW"/>
</dbReference>
<comment type="similarity">
    <text evidence="1">Belongs to the FLZ family.</text>
</comment>